<dbReference type="OrthoDB" id="3140657at2759"/>
<proteinExistence type="predicted"/>
<reference evidence="1 2" key="1">
    <citation type="submission" date="2019-04" db="EMBL/GenBank/DDBJ databases">
        <authorList>
            <consortium name="DOE Joint Genome Institute"/>
            <person name="Mondo S."/>
            <person name="Kjaerbolling I."/>
            <person name="Vesth T."/>
            <person name="Frisvad J.C."/>
            <person name="Nybo J.L."/>
            <person name="Theobald S."/>
            <person name="Kildgaard S."/>
            <person name="Isbrandt T."/>
            <person name="Kuo A."/>
            <person name="Sato A."/>
            <person name="Lyhne E.K."/>
            <person name="Kogle M.E."/>
            <person name="Wiebenga A."/>
            <person name="Kun R.S."/>
            <person name="Lubbers R.J."/>
            <person name="Makela M.R."/>
            <person name="Barry K."/>
            <person name="Chovatia M."/>
            <person name="Clum A."/>
            <person name="Daum C."/>
            <person name="Haridas S."/>
            <person name="He G."/>
            <person name="LaButti K."/>
            <person name="Lipzen A."/>
            <person name="Riley R."/>
            <person name="Salamov A."/>
            <person name="Simmons B.A."/>
            <person name="Magnuson J.K."/>
            <person name="Henrissat B."/>
            <person name="Mortensen U.H."/>
            <person name="Larsen T.O."/>
            <person name="Devries R.P."/>
            <person name="Grigoriev I.V."/>
            <person name="Machida M."/>
            <person name="Baker S.E."/>
            <person name="Andersen M.R."/>
            <person name="Cantor M.N."/>
            <person name="Hua S.X."/>
        </authorList>
    </citation>
    <scope>NUCLEOTIDE SEQUENCE [LARGE SCALE GENOMIC DNA]</scope>
    <source>
        <strain evidence="1 2">CBS 119388</strain>
    </source>
</reference>
<dbReference type="GeneID" id="43669633"/>
<dbReference type="PANTHER" id="PTHR42057">
    <property type="entry name" value="F-BOX DOMAIN PROTEIN (AFU_ORTHOLOGUE AFUA_4G00200)"/>
    <property type="match status" value="1"/>
</dbReference>
<dbReference type="InterPro" id="IPR036047">
    <property type="entry name" value="F-box-like_dom_sf"/>
</dbReference>
<evidence type="ECO:0000313" key="2">
    <source>
        <dbReference type="Proteomes" id="UP000325579"/>
    </source>
</evidence>
<evidence type="ECO:0000313" key="1">
    <source>
        <dbReference type="EMBL" id="KAE8402475.1"/>
    </source>
</evidence>
<dbReference type="Proteomes" id="UP000325579">
    <property type="component" value="Unassembled WGS sequence"/>
</dbReference>
<dbReference type="PANTHER" id="PTHR42057:SF2">
    <property type="entry name" value="F-BOX DOMAIN PROTEIN (AFU_ORTHOLOGUE AFUA_4G00200)-RELATED"/>
    <property type="match status" value="1"/>
</dbReference>
<dbReference type="RefSeq" id="XP_031939794.1">
    <property type="nucleotide sequence ID" value="XM_032084942.1"/>
</dbReference>
<keyword evidence="2" id="KW-1185">Reference proteome</keyword>
<dbReference type="EMBL" id="ML736787">
    <property type="protein sequence ID" value="KAE8402475.1"/>
    <property type="molecule type" value="Genomic_DNA"/>
</dbReference>
<gene>
    <name evidence="1" type="ORF">BDV37DRAFT_272790</name>
</gene>
<sequence>MPHLFHLPLELLAQAISYVDQSTLKCLRRTCRTLAQVTSPQLFRVVRLRLQLKRFPNVQSTVLRFDDIYLWRGQWPQNPACRKEILRVFLSWLASLGAPIKELGVRNLHGGNIDDAEIRTMITKALGSLRSLRLNIVIERLVELVESPADEIQYHEAHEFFEEMSSNWLNPTMGSLEHLTLHCDQKWLFLPKVDFHGIRFPRLKTLALGNFAFWLNSQVDITQEREWWRPGCPERSDYYRSGEKLWNDLFGAFRTGLPFLRHFRMGSTCWSYSDGEMPFVKETSIYIGLLHDRYMGCRGTDPDDRMSKVNEKAAQENREFDRTALRLLLESVGQRVPPSWSTKGICLRLAYLKTLVERLIQCSKQAAGLGLAGA</sequence>
<protein>
    <submittedName>
        <fullName evidence="1">Uncharacterized protein</fullName>
    </submittedName>
</protein>
<organism evidence="1 2">
    <name type="scientific">Aspergillus pseudonomiae</name>
    <dbReference type="NCBI Taxonomy" id="1506151"/>
    <lineage>
        <taxon>Eukaryota</taxon>
        <taxon>Fungi</taxon>
        <taxon>Dikarya</taxon>
        <taxon>Ascomycota</taxon>
        <taxon>Pezizomycotina</taxon>
        <taxon>Eurotiomycetes</taxon>
        <taxon>Eurotiomycetidae</taxon>
        <taxon>Eurotiales</taxon>
        <taxon>Aspergillaceae</taxon>
        <taxon>Aspergillus</taxon>
        <taxon>Aspergillus subgen. Circumdati</taxon>
    </lineage>
</organism>
<dbReference type="SUPFAM" id="SSF81383">
    <property type="entry name" value="F-box domain"/>
    <property type="match status" value="1"/>
</dbReference>
<dbReference type="AlphaFoldDB" id="A0A5N7D8E7"/>
<accession>A0A5N7D8E7</accession>
<name>A0A5N7D8E7_9EURO</name>